<keyword evidence="7" id="KW-0443">Lipid metabolism</keyword>
<evidence type="ECO:0000256" key="3">
    <source>
        <dbReference type="ARBA" id="ARBA00009295"/>
    </source>
</evidence>
<proteinExistence type="inferred from homology"/>
<comment type="similarity">
    <text evidence="3">Belongs to the fatty acid desaturase type 1 family.</text>
</comment>
<dbReference type="GO" id="GO:0006636">
    <property type="term" value="P:unsaturated fatty acid biosynthetic process"/>
    <property type="evidence" value="ECO:0007669"/>
    <property type="project" value="UniProtKB-UniPathway"/>
</dbReference>
<feature type="transmembrane region" description="Helical" evidence="10">
    <location>
        <begin position="132"/>
        <end position="150"/>
    </location>
</feature>
<dbReference type="InterPro" id="IPR012171">
    <property type="entry name" value="Fatty_acid_desaturase"/>
</dbReference>
<evidence type="ECO:0000259" key="11">
    <source>
        <dbReference type="Pfam" id="PF00487"/>
    </source>
</evidence>
<name>A0A6P5YQU5_DURZI</name>
<evidence type="ECO:0000256" key="10">
    <source>
        <dbReference type="SAM" id="Phobius"/>
    </source>
</evidence>
<dbReference type="UniPathway" id="UPA00658"/>
<dbReference type="PANTHER" id="PTHR32100">
    <property type="entry name" value="OMEGA-6 FATTY ACID DESATURASE, CHLOROPLASTIC"/>
    <property type="match status" value="1"/>
</dbReference>
<keyword evidence="9" id="KW-0275">Fatty acid biosynthesis</keyword>
<keyword evidence="10" id="KW-1133">Transmembrane helix</keyword>
<dbReference type="GO" id="GO:0016020">
    <property type="term" value="C:membrane"/>
    <property type="evidence" value="ECO:0007669"/>
    <property type="project" value="UniProtKB-SubCell"/>
</dbReference>
<evidence type="ECO:0000256" key="8">
    <source>
        <dbReference type="ARBA" id="ARBA00023136"/>
    </source>
</evidence>
<reference evidence="14" key="1">
    <citation type="submission" date="2025-08" db="UniProtKB">
        <authorList>
            <consortium name="RefSeq"/>
        </authorList>
    </citation>
    <scope>IDENTIFICATION</scope>
    <source>
        <tissue evidence="14">Fruit stalk</tissue>
    </source>
</reference>
<dbReference type="Pfam" id="PF00487">
    <property type="entry name" value="FA_desaturase"/>
    <property type="match status" value="1"/>
</dbReference>
<comment type="pathway">
    <text evidence="2">Lipid metabolism; polyunsaturated fatty acid biosynthesis.</text>
</comment>
<keyword evidence="6" id="KW-0560">Oxidoreductase</keyword>
<keyword evidence="13" id="KW-1185">Reference proteome</keyword>
<dbReference type="InterPro" id="IPR005804">
    <property type="entry name" value="FA_desaturase_dom"/>
</dbReference>
<evidence type="ECO:0000256" key="1">
    <source>
        <dbReference type="ARBA" id="ARBA00004370"/>
    </source>
</evidence>
<organism evidence="13 14">
    <name type="scientific">Durio zibethinus</name>
    <name type="common">Durian</name>
    <dbReference type="NCBI Taxonomy" id="66656"/>
    <lineage>
        <taxon>Eukaryota</taxon>
        <taxon>Viridiplantae</taxon>
        <taxon>Streptophyta</taxon>
        <taxon>Embryophyta</taxon>
        <taxon>Tracheophyta</taxon>
        <taxon>Spermatophyta</taxon>
        <taxon>Magnoliopsida</taxon>
        <taxon>eudicotyledons</taxon>
        <taxon>Gunneridae</taxon>
        <taxon>Pentapetalae</taxon>
        <taxon>rosids</taxon>
        <taxon>malvids</taxon>
        <taxon>Malvales</taxon>
        <taxon>Malvaceae</taxon>
        <taxon>Helicteroideae</taxon>
        <taxon>Durio</taxon>
    </lineage>
</organism>
<evidence type="ECO:0000256" key="2">
    <source>
        <dbReference type="ARBA" id="ARBA00005105"/>
    </source>
</evidence>
<evidence type="ECO:0000256" key="7">
    <source>
        <dbReference type="ARBA" id="ARBA00023098"/>
    </source>
</evidence>
<sequence length="455" mass="51793">MASFVISECGLKPYPHIYARTATGVVSRNSSKPSFLHTNKNFSDLKPTNLTKLSTGVLRDRNWGLKVSAPLKVASVGGEEREERLHGVNGFGEKEEEAGFDPGAPPPFKLADIRAAIPKHCWVKDPWKSMSYVVRDVVVVFGLAAAAAYLNNWLVWPLYWAAEGTMFWALFVLGHDCGHGSFSNNAKLNSVVGHLLHSSILVPYHGWRISHRTHHQNHGHVENDESWQPLSEKIYRSLDNVTRTLRFMFPFPMLAYPFYLWNRSPGKTGSHFDPNSDLFVPSERKDVITSTLCWTAMAATLVGLGFTMGPMQLLKLYGVPYWIFVMWLDFVTYLHHHGHEEKLPWYRGKEWSYLRGGLTTLDRDYGWINNIHHDIGTHVIHHLFPQIPHYHLVEATEAAKPVLGKYYRKPEQSGPLPSHLIGSLIRSLKKDHYVSDTGDVVYYQADPELRNPFKS</sequence>
<keyword evidence="4" id="KW-0444">Lipid biosynthesis</keyword>
<dbReference type="GO" id="GO:0016717">
    <property type="term" value="F:oxidoreductase activity, acting on paired donors, with oxidation of a pair of donors resulting in the reduction of molecular oxygen to two molecules of water"/>
    <property type="evidence" value="ECO:0007669"/>
    <property type="project" value="InterPro"/>
</dbReference>
<evidence type="ECO:0000256" key="9">
    <source>
        <dbReference type="ARBA" id="ARBA00023160"/>
    </source>
</evidence>
<dbReference type="KEGG" id="dzi:111293917"/>
<feature type="domain" description="Fatty acid desaturase" evidence="11">
    <location>
        <begin position="152"/>
        <end position="407"/>
    </location>
</feature>
<keyword evidence="10" id="KW-0812">Transmembrane</keyword>
<keyword evidence="5" id="KW-0276">Fatty acid metabolism</keyword>
<dbReference type="AlphaFoldDB" id="A0A6P5YQU5"/>
<evidence type="ECO:0000313" key="13">
    <source>
        <dbReference type="Proteomes" id="UP000515121"/>
    </source>
</evidence>
<evidence type="ECO:0000313" key="14">
    <source>
        <dbReference type="RefSeq" id="XP_022742707.1"/>
    </source>
</evidence>
<dbReference type="InterPro" id="IPR021863">
    <property type="entry name" value="FAS_N"/>
</dbReference>
<evidence type="ECO:0000256" key="6">
    <source>
        <dbReference type="ARBA" id="ARBA00023002"/>
    </source>
</evidence>
<evidence type="ECO:0000256" key="5">
    <source>
        <dbReference type="ARBA" id="ARBA00022832"/>
    </source>
</evidence>
<protein>
    <submittedName>
        <fullName evidence="14">Omega-3 fatty acid desaturase, chloroplastic-like</fullName>
    </submittedName>
</protein>
<dbReference type="RefSeq" id="XP_022742707.1">
    <property type="nucleotide sequence ID" value="XM_022886972.1"/>
</dbReference>
<comment type="subcellular location">
    <subcellularLocation>
        <location evidence="1">Membrane</location>
    </subcellularLocation>
</comment>
<accession>A0A6P5YQU5</accession>
<dbReference type="Pfam" id="PF11960">
    <property type="entry name" value="DUF3474"/>
    <property type="match status" value="1"/>
</dbReference>
<dbReference type="GeneID" id="111293917"/>
<dbReference type="CDD" id="cd03507">
    <property type="entry name" value="Delta12-FADS-like"/>
    <property type="match status" value="1"/>
</dbReference>
<keyword evidence="8 10" id="KW-0472">Membrane</keyword>
<feature type="domain" description="Fatty acid desaturase N-terminal" evidence="12">
    <location>
        <begin position="1"/>
        <end position="145"/>
    </location>
</feature>
<evidence type="ECO:0000259" key="12">
    <source>
        <dbReference type="Pfam" id="PF11960"/>
    </source>
</evidence>
<dbReference type="OrthoDB" id="1461976at2759"/>
<dbReference type="Proteomes" id="UP000515121">
    <property type="component" value="Unplaced"/>
</dbReference>
<gene>
    <name evidence="14" type="primary">LOC111293917</name>
</gene>
<evidence type="ECO:0000256" key="4">
    <source>
        <dbReference type="ARBA" id="ARBA00022516"/>
    </source>
</evidence>